<sequence>MKTTSTTLCYLSLVAGLVIEAGSVSAQSKEPFPAPIAFTFQIGGYSSGPTSAIRELMEANGLGGPAFLFGTYPIAQILPNLALHTEFFWSRSSLAGKMSLARGRIAGTHDALVRWRAISFAPLYSYYSRQRTTRISLGPSIQWIQTEAGTDPSTTTAQFIKVTRVVPGLVVEAGVRFPAQKPFFVELSGQYEAAFDQLHNELRFPFNGVSRVVPYDLAFNRFIFTIGLGFRLTTGK</sequence>
<accession>A0A2K8ZAH2</accession>
<evidence type="ECO:0008006" key="4">
    <source>
        <dbReference type="Google" id="ProtNLM"/>
    </source>
</evidence>
<feature type="chain" id="PRO_5014797872" description="Outer membrane protein beta-barrel domain-containing protein" evidence="1">
    <location>
        <begin position="27"/>
        <end position="236"/>
    </location>
</feature>
<dbReference type="KEGG" id="spir:CWM47_36545"/>
<keyword evidence="1" id="KW-0732">Signal</keyword>
<organism evidence="2 3">
    <name type="scientific">Spirosoma pollinicola</name>
    <dbReference type="NCBI Taxonomy" id="2057025"/>
    <lineage>
        <taxon>Bacteria</taxon>
        <taxon>Pseudomonadati</taxon>
        <taxon>Bacteroidota</taxon>
        <taxon>Cytophagia</taxon>
        <taxon>Cytophagales</taxon>
        <taxon>Cytophagaceae</taxon>
        <taxon>Spirosoma</taxon>
    </lineage>
</organism>
<evidence type="ECO:0000313" key="3">
    <source>
        <dbReference type="Proteomes" id="UP000232883"/>
    </source>
</evidence>
<feature type="signal peptide" evidence="1">
    <location>
        <begin position="1"/>
        <end position="26"/>
    </location>
</feature>
<name>A0A2K8ZAH2_9BACT</name>
<evidence type="ECO:0000256" key="1">
    <source>
        <dbReference type="SAM" id="SignalP"/>
    </source>
</evidence>
<dbReference type="AlphaFoldDB" id="A0A2K8ZAH2"/>
<dbReference type="RefSeq" id="WP_100993409.1">
    <property type="nucleotide sequence ID" value="NZ_CP025096.1"/>
</dbReference>
<gene>
    <name evidence="2" type="ORF">CWM47_36545</name>
</gene>
<protein>
    <recommendedName>
        <fullName evidence="4">Outer membrane protein beta-barrel domain-containing protein</fullName>
    </recommendedName>
</protein>
<evidence type="ECO:0000313" key="2">
    <source>
        <dbReference type="EMBL" id="AUD06876.1"/>
    </source>
</evidence>
<reference evidence="2 3" key="1">
    <citation type="submission" date="2017-11" db="EMBL/GenBank/DDBJ databases">
        <title>Taxonomic description and genome sequences of Spirosoma HA7 sp. nov., isolated from pollen microhabitat of Corylus avellana.</title>
        <authorList>
            <person name="Ambika Manirajan B."/>
            <person name="Suarez C."/>
            <person name="Ratering S."/>
            <person name="Geissler-Plaum R."/>
            <person name="Cardinale M."/>
            <person name="Sylvia S."/>
        </authorList>
    </citation>
    <scope>NUCLEOTIDE SEQUENCE [LARGE SCALE GENOMIC DNA]</scope>
    <source>
        <strain evidence="2 3">HA7</strain>
    </source>
</reference>
<dbReference type="EMBL" id="CP025096">
    <property type="protein sequence ID" value="AUD06876.1"/>
    <property type="molecule type" value="Genomic_DNA"/>
</dbReference>
<keyword evidence="3" id="KW-1185">Reference proteome</keyword>
<proteinExistence type="predicted"/>
<dbReference type="Proteomes" id="UP000232883">
    <property type="component" value="Chromosome"/>
</dbReference>
<dbReference type="OrthoDB" id="9838852at2"/>